<dbReference type="Pfam" id="PF21561">
    <property type="entry name" value="L_thumb_ring_vir"/>
    <property type="match status" value="1"/>
</dbReference>
<evidence type="ECO:0000256" key="6">
    <source>
        <dbReference type="ARBA" id="ARBA00030285"/>
    </source>
</evidence>
<evidence type="ECO:0000313" key="12">
    <source>
        <dbReference type="Proteomes" id="UP001055095"/>
    </source>
</evidence>
<name>A0A514TTR6_9VIRU</name>
<evidence type="ECO:0000256" key="8">
    <source>
        <dbReference type="ARBA" id="ARBA00031012"/>
    </source>
</evidence>
<organism evidence="11 12">
    <name type="scientific">Largemouth bass bunyavirus</name>
    <dbReference type="NCBI Taxonomy" id="2594110"/>
    <lineage>
        <taxon>Viruses</taxon>
        <taxon>Riboviria</taxon>
        <taxon>Orthornavirae</taxon>
        <taxon>Negarnaviricota</taxon>
        <taxon>Polyploviricotina</taxon>
        <taxon>Bunyaviricetes</taxon>
        <taxon>Elliovirales</taxon>
        <taxon>Peribunyaviridae</taxon>
        <taxon>Lambavirus</taxon>
        <taxon>Lambavirus wisconsinense</taxon>
    </lineage>
</organism>
<dbReference type="Gene3D" id="3.40.91.60">
    <property type="match status" value="1"/>
</dbReference>
<dbReference type="Pfam" id="PF15518">
    <property type="entry name" value="L_protein_N"/>
    <property type="match status" value="1"/>
</dbReference>
<dbReference type="GO" id="GO:0003968">
    <property type="term" value="F:RNA-directed RNA polymerase activity"/>
    <property type="evidence" value="ECO:0007669"/>
    <property type="project" value="UniProtKB-KW"/>
</dbReference>
<evidence type="ECO:0000256" key="1">
    <source>
        <dbReference type="ARBA" id="ARBA00012494"/>
    </source>
</evidence>
<dbReference type="InterPro" id="IPR007099">
    <property type="entry name" value="RNA-dir_pol_NSvirus"/>
</dbReference>
<dbReference type="EC" id="2.7.7.48" evidence="1"/>
<dbReference type="Pfam" id="PF04196">
    <property type="entry name" value="Bunya_RdRp"/>
    <property type="match status" value="1"/>
</dbReference>
<evidence type="ECO:0000256" key="2">
    <source>
        <dbReference type="ARBA" id="ARBA00018602"/>
    </source>
</evidence>
<gene>
    <name evidence="11" type="primary">L</name>
</gene>
<keyword evidence="3" id="KW-0808">Transferase</keyword>
<dbReference type="GeneID" id="80551034"/>
<evidence type="ECO:0000256" key="5">
    <source>
        <dbReference type="ARBA" id="ARBA00022842"/>
    </source>
</evidence>
<dbReference type="Proteomes" id="UP001055095">
    <property type="component" value="Genome"/>
</dbReference>
<keyword evidence="12" id="KW-1185">Reference proteome</keyword>
<dbReference type="RefSeq" id="YP_010840272.1">
    <property type="nucleotide sequence ID" value="NC_078566.1"/>
</dbReference>
<keyword evidence="5" id="KW-0460">Magnesium</keyword>
<keyword evidence="4" id="KW-0378">Hydrolase</keyword>
<evidence type="ECO:0000256" key="9">
    <source>
        <dbReference type="ARBA" id="ARBA00034123"/>
    </source>
</evidence>
<dbReference type="InterPro" id="IPR007322">
    <property type="entry name" value="RNA_pol_bunyavir"/>
</dbReference>
<dbReference type="GO" id="GO:0039694">
    <property type="term" value="P:viral RNA genome replication"/>
    <property type="evidence" value="ECO:0007669"/>
    <property type="project" value="InterPro"/>
</dbReference>
<dbReference type="EMBL" id="MN119734">
    <property type="protein sequence ID" value="QDJ95875.1"/>
    <property type="molecule type" value="Viral_cRNA"/>
</dbReference>
<reference evidence="11" key="1">
    <citation type="submission" date="2019-06" db="EMBL/GenBank/DDBJ databases">
        <title>Characterization of a Peribunyavirus Isolated from Largemouth Bass (Micropterus salmoides).</title>
        <authorList>
            <person name="Waltzek T.B."/>
            <person name="Subramaniam K."/>
            <person name="Leis E."/>
            <person name="Katona R."/>
            <person name="Ng T.F.F."/>
            <person name="Delwart E."/>
            <person name="Barbknecht M."/>
            <person name="Rock K."/>
            <person name="Hoffman M.A."/>
        </authorList>
    </citation>
    <scope>NUCLEOTIDE SEQUENCE</scope>
    <source>
        <strain evidence="11">WVL16001-02A</strain>
    </source>
</reference>
<evidence type="ECO:0000256" key="7">
    <source>
        <dbReference type="ARBA" id="ARBA00030436"/>
    </source>
</evidence>
<evidence type="ECO:0000313" key="11">
    <source>
        <dbReference type="EMBL" id="QDJ95875.1"/>
    </source>
</evidence>
<dbReference type="InterPro" id="IPR029124">
    <property type="entry name" value="L_protein_N"/>
</dbReference>
<protein>
    <recommendedName>
        <fullName evidence="2">RNA-directed RNA polymerase L</fullName>
        <ecNumber evidence="1">2.7.7.48</ecNumber>
    </recommendedName>
    <alternativeName>
        <fullName evidence="6">Large structural protein</fullName>
    </alternativeName>
    <alternativeName>
        <fullName evidence="8">Replicase</fullName>
    </alternativeName>
    <alternativeName>
        <fullName evidence="7">Transcriptase</fullName>
    </alternativeName>
</protein>
<evidence type="ECO:0000259" key="10">
    <source>
        <dbReference type="PROSITE" id="PS50525"/>
    </source>
</evidence>
<feature type="domain" description="RdRp catalytic" evidence="10">
    <location>
        <begin position="1012"/>
        <end position="1198"/>
    </location>
</feature>
<keyword evidence="11" id="KW-0548">Nucleotidyltransferase</keyword>
<evidence type="ECO:0000256" key="4">
    <source>
        <dbReference type="ARBA" id="ARBA00022801"/>
    </source>
</evidence>
<keyword evidence="11" id="KW-0696">RNA-directed RNA polymerase</keyword>
<dbReference type="InterPro" id="IPR048547">
    <property type="entry name" value="L_thumb_ring_bunyavir"/>
</dbReference>
<dbReference type="GO" id="GO:0006351">
    <property type="term" value="P:DNA-templated transcription"/>
    <property type="evidence" value="ECO:0007669"/>
    <property type="project" value="InterPro"/>
</dbReference>
<sequence length="2225" mass="252208">MDENQQLEEVLLARLDGCQAGDEAAILLDDVLMARHDHFQLEGIRQLDLSGNGDATYHEISEACENASGKQTMSKYTNKTPDAYLVENGKLYIVDFKVAGDIRKRAAETIRKYEDAYKELAAEHGLQLVVVIIGMQPYTMRQVITVHDGRFQEVRLDDDMIGAIGVYTRVGDEIKRRWAQDDAFKAKMAKEEDVLKTEAWFSDDVDEVLDVLFEDETFKMFIESLGDDAGAFIDVLGTDMVEEGQEKLEKLRGKFGAASEMAINNILKSVGQAKRKKAQSTPSKDQIDAGMAKMKERLEGMNEMSESLNDAKPSCHVIIGDAPFKARTEAEGLDTNTKALVGFLDEMDGIEGNTTWSSIAKYLAECCDVRAGIDKYMEAKDVWKGETSDHSRKEEKKERVVVECGIALVEGVSKFRFKKDSRRDTLIAKCKAGKGYKTFKNRTANDIGLSEDGNFKVEKKKCLNGFSRSLEADCYLEGVLAAAKLSKPAKCPMVMKDCFDHEKIEKAAQNKNFDKILNSKAMADCVNVSQLAKGMMVASTNVRKNNMMVIHSADQSTLCFVLHSPDLQQANGDILYMTISKHQTVPYHTGAEAERIPLKNGQYMVISRPMRIAKPRLKVLLESPSKYMTMAYDLSLGYTDMDEIVFGEIVMMAYYASMNITKSLVSVVEPARYILANTMADKSDVNGFLSDKWDPCPKTFFSVFCMQKIIAAMYRLNLDVKKVMFDSAKFDVSENLQNKATRSMNFKSIWFSAQIKDFSQWLKEMLIFYYASPKGLHDPVHNLRQLCNVPTEFEDDWDKQTAHEKDLRSAWDNTGMISVEVNVLVHSIADYMLRTRDFEPRVRKIISESAGFEKPITTIKTMTSPKSCVERIEKQEKLNKAEEKMKEKGKRTKLDVMEQCQDYVPVRTTKVFDKCYQMCKKEDGVITKDVIADSIMNHEEFLCTMFEKGQRTAHDREIYEMEMEGKFGLYYIEQVSKQSCRMDPTEMISVPGEHKIIEMKKIRSKAMRRAVDAVKHGRHAKIIQINADQSKWSARDLTMKYLWMFAMMPQLRVVEKAMACLFLCKYMRKKLVIPDRVLAGLLDMKVKSITSRLYDMTIGASRNYIPVRQNWLQGNMNYTSSLMHSITMDRYAHVLKQWARSKGCEIYVDPLVHSDDNCTTIVVISEKEVDNEWDHWVVDIMDKVQGCFGVILNAKKSYTSAYMMEFISSYIVNGECVPISCRQTLPVSGDTAFSSPQEDLSARISAVQSAVAMSTEPSMCHVLIGCANFSTYHVYNMCSGQENDPLRCTAWTDRRKMPIQAGGYLDAPLEMIGLLGTAAHDISLITQAVKEIKMKDVMLGRLEIADVEFTDAEVMKLETNLKKSMKFLSKMQDVETTLDSPEGYIINADERKSVLIKPGRFITQKLMEKLEVYQDYKTEEDANKSADTIGYVAQRPYILVTKPKTKEDYMNALRFRMQSRQFREAISVQSSTQLMVDRVLNSRKKTVRGTFLQDFNQVFKAEKEESEDLAGRITIKEALVKIDEYATADPTAADMMNAVRNEILTDVRATSMANLSLMFTDVGYVVKPALQPIKMPSPPGVANFINTPAVVTKEALFPGSVERDGDKVTMETLLPAEVLKLNEYLISVGLDDYINRKAEENDGTIDKQKEYISAVCTVMNIGYRVVGGIHQAKRIYYSTSRSPSYHSLVMEMAGAMKEDGKLIITRTIGKTANMDEAGKLQTMIREKMETKLVRTFLSLVMGVEKIVAKEMRKEALRALVKDLKYEGKPLVEHLIEKQKMLRHVAPKPMMSLGLLSFEDFIEVSSKSAEISVIWRSAQKDRRAFIGNFSVTYYSSGVMLTIEGGTEGVTMYKVSVTKEVSVNPDAERKMRFKLLERAADDFQNQALFDRGSRHHRAPSDGLIMKKKMYGKKRYVFLHVRKGRELGPGTVFLARFKEGRIETVDQDLEKLYEGNMLNEDLRVIYLKDGAMQRAKMAHPSHLTMLQPTGSEGIWKLNRMITSGKMQEFLIGNTLSINLYDIADWVESEMPDESYFDFDISEEATEEDVLLDIGYVVYGGGIGRRSMKEKLDGEINRLTDKMRSFLSCMIEGEPIYEMSAGMTDDEVTAAGMITAGMDAMVAAMPSCIEAAICGKMVRSWCQLMGRLGDVIKEADEYAFDKMGDLMEPEMMELLQGMIRCARNSEMFEIERVTTGVLGCFERYQRMMEQRRAERGGALKRLKSRVKKE</sequence>
<dbReference type="KEGG" id="vg:80551034"/>
<evidence type="ECO:0000256" key="3">
    <source>
        <dbReference type="ARBA" id="ARBA00022679"/>
    </source>
</evidence>
<accession>A0A514TTR6</accession>
<proteinExistence type="inferred from homology"/>
<dbReference type="PROSITE" id="PS50525">
    <property type="entry name" value="RDRP_SSRNA_NEG_SEG"/>
    <property type="match status" value="1"/>
</dbReference>
<dbReference type="GO" id="GO:0016787">
    <property type="term" value="F:hydrolase activity"/>
    <property type="evidence" value="ECO:0007669"/>
    <property type="project" value="UniProtKB-KW"/>
</dbReference>
<comment type="similarity">
    <text evidence="9">Belongs to the Bunyavirales RNA polymerase family.</text>
</comment>